<comment type="subcellular location">
    <subcellularLocation>
        <location evidence="2 12">Cell inner membrane</location>
        <topology evidence="2 12">Single-pass membrane protein</topology>
    </subcellularLocation>
</comment>
<dbReference type="AlphaFoldDB" id="A0A6C0U0A6"/>
<dbReference type="PANTHER" id="PTHR37531:SF1">
    <property type="entry name" value="HEME EXPORTER PROTEIN D"/>
    <property type="match status" value="1"/>
</dbReference>
<evidence type="ECO:0000256" key="2">
    <source>
        <dbReference type="ARBA" id="ARBA00004377"/>
    </source>
</evidence>
<dbReference type="GO" id="GO:0015886">
    <property type="term" value="P:heme transport"/>
    <property type="evidence" value="ECO:0007669"/>
    <property type="project" value="InterPro"/>
</dbReference>
<dbReference type="NCBIfam" id="TIGR03141">
    <property type="entry name" value="cytochro_ccmD"/>
    <property type="match status" value="1"/>
</dbReference>
<keyword evidence="7 12" id="KW-0997">Cell inner membrane</keyword>
<comment type="function">
    <text evidence="1 12">Required for the export of heme to the periplasm for the biogenesis of c-type cytochromes.</text>
</comment>
<evidence type="ECO:0000256" key="9">
    <source>
        <dbReference type="ARBA" id="ARBA00022748"/>
    </source>
</evidence>
<evidence type="ECO:0000256" key="6">
    <source>
        <dbReference type="ARBA" id="ARBA00022475"/>
    </source>
</evidence>
<dbReference type="InterPro" id="IPR052075">
    <property type="entry name" value="Heme_exporter_D"/>
</dbReference>
<evidence type="ECO:0000256" key="10">
    <source>
        <dbReference type="ARBA" id="ARBA00022989"/>
    </source>
</evidence>
<proteinExistence type="inferred from homology"/>
<name>A0A6C0U0A6_9GAMM</name>
<evidence type="ECO:0000256" key="13">
    <source>
        <dbReference type="SAM" id="MobiDB-lite"/>
    </source>
</evidence>
<dbReference type="GO" id="GO:0017004">
    <property type="term" value="P:cytochrome complex assembly"/>
    <property type="evidence" value="ECO:0007669"/>
    <property type="project" value="UniProtKB-KW"/>
</dbReference>
<evidence type="ECO:0000256" key="4">
    <source>
        <dbReference type="ARBA" id="ARBA00016461"/>
    </source>
</evidence>
<dbReference type="InterPro" id="IPR007078">
    <property type="entry name" value="Haem_export_protD_CcmD"/>
</dbReference>
<keyword evidence="11 12" id="KW-0472">Membrane</keyword>
<dbReference type="Proteomes" id="UP000477680">
    <property type="component" value="Chromosome"/>
</dbReference>
<keyword evidence="10 12" id="KW-1133">Transmembrane helix</keyword>
<dbReference type="EMBL" id="CP048711">
    <property type="protein sequence ID" value="QIB64407.1"/>
    <property type="molecule type" value="Genomic_DNA"/>
</dbReference>
<reference evidence="14 15" key="1">
    <citation type="submission" date="2020-02" db="EMBL/GenBank/DDBJ databases">
        <title>Genome sequencing for Kineobactrum sp. M2.</title>
        <authorList>
            <person name="Park S.-J."/>
        </authorList>
    </citation>
    <scope>NUCLEOTIDE SEQUENCE [LARGE SCALE GENOMIC DNA]</scope>
    <source>
        <strain evidence="14 15">M2</strain>
    </source>
</reference>
<dbReference type="GO" id="GO:0005886">
    <property type="term" value="C:plasma membrane"/>
    <property type="evidence" value="ECO:0007669"/>
    <property type="project" value="UniProtKB-SubCell"/>
</dbReference>
<protein>
    <recommendedName>
        <fullName evidence="4 12">Heme exporter protein D</fullName>
    </recommendedName>
</protein>
<evidence type="ECO:0000256" key="12">
    <source>
        <dbReference type="RuleBase" id="RU363101"/>
    </source>
</evidence>
<feature type="compositionally biased region" description="Basic and acidic residues" evidence="13">
    <location>
        <begin position="47"/>
        <end position="57"/>
    </location>
</feature>
<evidence type="ECO:0000256" key="3">
    <source>
        <dbReference type="ARBA" id="ARBA00008741"/>
    </source>
</evidence>
<feature type="region of interest" description="Disordered" evidence="13">
    <location>
        <begin position="47"/>
        <end position="71"/>
    </location>
</feature>
<comment type="similarity">
    <text evidence="3 12">Belongs to the CcmD/CycX/HelD family.</text>
</comment>
<gene>
    <name evidence="14" type="primary">ccmD</name>
    <name evidence="14" type="ORF">G3T16_02305</name>
</gene>
<accession>A0A6C0U0A6</accession>
<evidence type="ECO:0000256" key="11">
    <source>
        <dbReference type="ARBA" id="ARBA00023136"/>
    </source>
</evidence>
<dbReference type="Pfam" id="PF04995">
    <property type="entry name" value="CcmD"/>
    <property type="match status" value="1"/>
</dbReference>
<evidence type="ECO:0000256" key="8">
    <source>
        <dbReference type="ARBA" id="ARBA00022692"/>
    </source>
</evidence>
<keyword evidence="5 12" id="KW-0813">Transport</keyword>
<dbReference type="GO" id="GO:1903607">
    <property type="term" value="P:cytochrome c biosynthetic process"/>
    <property type="evidence" value="ECO:0007669"/>
    <property type="project" value="TreeGrafter"/>
</dbReference>
<keyword evidence="6 12" id="KW-1003">Cell membrane</keyword>
<dbReference type="PANTHER" id="PTHR37531">
    <property type="entry name" value="HEME EXPORTER PROTEIN D"/>
    <property type="match status" value="1"/>
</dbReference>
<feature type="transmembrane region" description="Helical" evidence="12">
    <location>
        <begin position="20"/>
        <end position="37"/>
    </location>
</feature>
<organism evidence="14 15">
    <name type="scientific">Kineobactrum salinum</name>
    <dbReference type="NCBI Taxonomy" id="2708301"/>
    <lineage>
        <taxon>Bacteria</taxon>
        <taxon>Pseudomonadati</taxon>
        <taxon>Pseudomonadota</taxon>
        <taxon>Gammaproteobacteria</taxon>
        <taxon>Cellvibrionales</taxon>
        <taxon>Halieaceae</taxon>
        <taxon>Kineobactrum</taxon>
    </lineage>
</organism>
<keyword evidence="8 12" id="KW-0812">Transmembrane</keyword>
<sequence>MYFESLAAALAMDGHGAFVWSAYLITLVVVVFMLYLPRHREKQILRRLEGQHRRDSRAAPPPTRSSDASGS</sequence>
<dbReference type="KEGG" id="kim:G3T16_02305"/>
<keyword evidence="9 12" id="KW-0201">Cytochrome c-type biogenesis</keyword>
<keyword evidence="15" id="KW-1185">Reference proteome</keyword>
<dbReference type="RefSeq" id="WP_163493657.1">
    <property type="nucleotide sequence ID" value="NZ_CP048711.1"/>
</dbReference>
<evidence type="ECO:0000256" key="5">
    <source>
        <dbReference type="ARBA" id="ARBA00022448"/>
    </source>
</evidence>
<evidence type="ECO:0000256" key="1">
    <source>
        <dbReference type="ARBA" id="ARBA00002442"/>
    </source>
</evidence>
<evidence type="ECO:0000313" key="15">
    <source>
        <dbReference type="Proteomes" id="UP000477680"/>
    </source>
</evidence>
<evidence type="ECO:0000256" key="7">
    <source>
        <dbReference type="ARBA" id="ARBA00022519"/>
    </source>
</evidence>
<evidence type="ECO:0000313" key="14">
    <source>
        <dbReference type="EMBL" id="QIB64407.1"/>
    </source>
</evidence>